<evidence type="ECO:0000313" key="1">
    <source>
        <dbReference type="EMBL" id="PBK58633.1"/>
    </source>
</evidence>
<accession>A0A2H3B453</accession>
<proteinExistence type="predicted"/>
<keyword evidence="2" id="KW-1185">Reference proteome</keyword>
<reference evidence="2" key="1">
    <citation type="journal article" date="2017" name="Nat. Ecol. Evol.">
        <title>Genome expansion and lineage-specific genetic innovations in the forest pathogenic fungi Armillaria.</title>
        <authorList>
            <person name="Sipos G."/>
            <person name="Prasanna A.N."/>
            <person name="Walter M.C."/>
            <person name="O'Connor E."/>
            <person name="Balint B."/>
            <person name="Krizsan K."/>
            <person name="Kiss B."/>
            <person name="Hess J."/>
            <person name="Varga T."/>
            <person name="Slot J."/>
            <person name="Riley R."/>
            <person name="Boka B."/>
            <person name="Rigling D."/>
            <person name="Barry K."/>
            <person name="Lee J."/>
            <person name="Mihaltcheva S."/>
            <person name="LaButti K."/>
            <person name="Lipzen A."/>
            <person name="Waldron R."/>
            <person name="Moloney N.M."/>
            <person name="Sperisen C."/>
            <person name="Kredics L."/>
            <person name="Vagvoelgyi C."/>
            <person name="Patrignani A."/>
            <person name="Fitzpatrick D."/>
            <person name="Nagy I."/>
            <person name="Doyle S."/>
            <person name="Anderson J.B."/>
            <person name="Grigoriev I.V."/>
            <person name="Gueldener U."/>
            <person name="Muensterkoetter M."/>
            <person name="Nagy L.G."/>
        </authorList>
    </citation>
    <scope>NUCLEOTIDE SEQUENCE [LARGE SCALE GENOMIC DNA]</scope>
    <source>
        <strain evidence="2">28-4</strain>
    </source>
</reference>
<dbReference type="EMBL" id="KZ293531">
    <property type="protein sequence ID" value="PBK58633.1"/>
    <property type="molecule type" value="Genomic_DNA"/>
</dbReference>
<gene>
    <name evidence="1" type="ORF">ARMSODRAFT_105252</name>
</gene>
<dbReference type="Proteomes" id="UP000218334">
    <property type="component" value="Unassembled WGS sequence"/>
</dbReference>
<evidence type="ECO:0000313" key="2">
    <source>
        <dbReference type="Proteomes" id="UP000218334"/>
    </source>
</evidence>
<organism evidence="1 2">
    <name type="scientific">Armillaria solidipes</name>
    <dbReference type="NCBI Taxonomy" id="1076256"/>
    <lineage>
        <taxon>Eukaryota</taxon>
        <taxon>Fungi</taxon>
        <taxon>Dikarya</taxon>
        <taxon>Basidiomycota</taxon>
        <taxon>Agaricomycotina</taxon>
        <taxon>Agaricomycetes</taxon>
        <taxon>Agaricomycetidae</taxon>
        <taxon>Agaricales</taxon>
        <taxon>Marasmiineae</taxon>
        <taxon>Physalacriaceae</taxon>
        <taxon>Armillaria</taxon>
    </lineage>
</organism>
<protein>
    <submittedName>
        <fullName evidence="1">Uncharacterized protein</fullName>
    </submittedName>
</protein>
<sequence length="87" mass="9680">MNGLSRIPRPTLEFPSPLPSHSPVLRSRWCPPKVFTILWSFSIPAFGHRPIEPRLGECVSLSHFKLQASSFIARSQGLDPQASGLRS</sequence>
<dbReference type="AlphaFoldDB" id="A0A2H3B453"/>
<name>A0A2H3B453_9AGAR</name>